<accession>A0A1E2UR41</accession>
<organism evidence="1 2">
    <name type="scientific">Candidatus Thiodiazotropha endoloripes</name>
    <dbReference type="NCBI Taxonomy" id="1818881"/>
    <lineage>
        <taxon>Bacteria</taxon>
        <taxon>Pseudomonadati</taxon>
        <taxon>Pseudomonadota</taxon>
        <taxon>Gammaproteobacteria</taxon>
        <taxon>Chromatiales</taxon>
        <taxon>Sedimenticolaceae</taxon>
        <taxon>Candidatus Thiodiazotropha</taxon>
    </lineage>
</organism>
<keyword evidence="2" id="KW-1185">Reference proteome</keyword>
<name>A0A1E2UR41_9GAMM</name>
<sequence>MAKSNKEKKTNTKKKDNESIFDYTLVLKPDGTVKVYDDSDGEMKLIKPSKRKCPPIKKVVNVRQLTIVEAKGSRWAYINPPGYWWPV</sequence>
<gene>
    <name evidence="1" type="ORF">A3196_09740</name>
</gene>
<reference evidence="1 2" key="1">
    <citation type="submission" date="2016-03" db="EMBL/GenBank/DDBJ databases">
        <title>Chemosynthetic sulphur-oxidizing symbionts of marine invertebrate animals are capable of nitrogen fixation.</title>
        <authorList>
            <person name="Petersen J.M."/>
            <person name="Kemper A."/>
            <person name="Gruber-Vodicka H."/>
            <person name="Cardini U."/>
            <person name="Geest Mvander."/>
            <person name="Kleiner M."/>
            <person name="Bulgheresi S."/>
            <person name="Fussmann M."/>
            <person name="Herbold C."/>
            <person name="Seah B.K.B."/>
            <person name="Antony C.Paul."/>
            <person name="Liu D."/>
            <person name="Belitz A."/>
            <person name="Weber M."/>
        </authorList>
    </citation>
    <scope>NUCLEOTIDE SEQUENCE [LARGE SCALE GENOMIC DNA]</scope>
    <source>
        <strain evidence="1">G_D</strain>
    </source>
</reference>
<evidence type="ECO:0000313" key="2">
    <source>
        <dbReference type="Proteomes" id="UP000094849"/>
    </source>
</evidence>
<dbReference type="EMBL" id="LVJZ01000003">
    <property type="protein sequence ID" value="ODB97022.1"/>
    <property type="molecule type" value="Genomic_DNA"/>
</dbReference>
<comment type="caution">
    <text evidence="1">The sequence shown here is derived from an EMBL/GenBank/DDBJ whole genome shotgun (WGS) entry which is preliminary data.</text>
</comment>
<evidence type="ECO:0000313" key="1">
    <source>
        <dbReference type="EMBL" id="ODB97022.1"/>
    </source>
</evidence>
<protein>
    <submittedName>
        <fullName evidence="1">Uncharacterized protein</fullName>
    </submittedName>
</protein>
<dbReference type="Proteomes" id="UP000094849">
    <property type="component" value="Unassembled WGS sequence"/>
</dbReference>
<proteinExistence type="predicted"/>
<dbReference type="RefSeq" id="WP_069004749.1">
    <property type="nucleotide sequence ID" value="NZ_LVJW01000003.1"/>
</dbReference>
<dbReference type="AlphaFoldDB" id="A0A1E2UR41"/>